<evidence type="ECO:0000313" key="2">
    <source>
        <dbReference type="Proteomes" id="UP001165962"/>
    </source>
</evidence>
<proteinExistence type="predicted"/>
<organism evidence="1 2">
    <name type="scientific">Paenibacillus agricola</name>
    <dbReference type="NCBI Taxonomy" id="2716264"/>
    <lineage>
        <taxon>Bacteria</taxon>
        <taxon>Bacillati</taxon>
        <taxon>Bacillota</taxon>
        <taxon>Bacilli</taxon>
        <taxon>Bacillales</taxon>
        <taxon>Paenibacillaceae</taxon>
        <taxon>Paenibacillus</taxon>
    </lineage>
</organism>
<keyword evidence="2" id="KW-1185">Reference proteome</keyword>
<name>A0ABX0J8Q7_9BACL</name>
<accession>A0ABX0J8Q7</accession>
<gene>
    <name evidence="1" type="ORF">G9U52_22090</name>
</gene>
<evidence type="ECO:0000313" key="1">
    <source>
        <dbReference type="EMBL" id="NHN32537.1"/>
    </source>
</evidence>
<protein>
    <submittedName>
        <fullName evidence="1">Uncharacterized protein</fullName>
    </submittedName>
</protein>
<comment type="caution">
    <text evidence="1">The sequence shown here is derived from an EMBL/GenBank/DDBJ whole genome shotgun (WGS) entry which is preliminary data.</text>
</comment>
<sequence>MYKRLIIGLLLVLLWVGATNVYAHLTGAFAEYLASVHDESTTNKLKQEVDSIEAEIGELIPRMNTKEKEYKLKQTVAVDKLLFYNEQGLDMWASMLQQSSDVVDLLGNQWLMERNLNAYLHELEQLHTDYSQLVLTKDTLSRYRELLDTIGRNLALRQPYLDSVKDYSLEEKSNFLDIDWDSEVEDKLVAALDKDKQLVIGGWREWVAPRSRMSVPNDAAYEMNEEWLNERSSLHYYFRSDHIYTVFEQPGANVILIGQVLNNDQNHAELQFESGFYNGFLMPAVLLEELKGFRLPYEELKMLQGATKASYLQQSSGKLLLLSTP</sequence>
<dbReference type="RefSeq" id="WP_166152817.1">
    <property type="nucleotide sequence ID" value="NZ_JAAOIW010000008.1"/>
</dbReference>
<dbReference type="EMBL" id="JAAOIW010000008">
    <property type="protein sequence ID" value="NHN32537.1"/>
    <property type="molecule type" value="Genomic_DNA"/>
</dbReference>
<reference evidence="1" key="1">
    <citation type="submission" date="2020-03" db="EMBL/GenBank/DDBJ databases">
        <title>Draft sequencing of Paenibacilllus sp. S3N08.</title>
        <authorList>
            <person name="Kim D.-U."/>
        </authorList>
    </citation>
    <scope>NUCLEOTIDE SEQUENCE</scope>
    <source>
        <strain evidence="1">S3N08</strain>
    </source>
</reference>
<dbReference type="Proteomes" id="UP001165962">
    <property type="component" value="Unassembled WGS sequence"/>
</dbReference>